<name>A0ABD3G1Z6_9STRA</name>
<protein>
    <recommendedName>
        <fullName evidence="4">PX domain-containing protein</fullName>
    </recommendedName>
</protein>
<proteinExistence type="predicted"/>
<evidence type="ECO:0008006" key="4">
    <source>
        <dbReference type="Google" id="ProtNLM"/>
    </source>
</evidence>
<gene>
    <name evidence="2" type="ORF">V7S43_002907</name>
</gene>
<reference evidence="2 3" key="1">
    <citation type="submission" date="2024-09" db="EMBL/GenBank/DDBJ databases">
        <title>Genome sequencing and assembly of Phytophthora oleae, isolate VK10A, causative agent of rot of olive drupes.</title>
        <authorList>
            <person name="Conti Taguali S."/>
            <person name="Riolo M."/>
            <person name="La Spada F."/>
            <person name="Cacciola S.O."/>
            <person name="Dionisio G."/>
        </authorList>
    </citation>
    <scope>NUCLEOTIDE SEQUENCE [LARGE SCALE GENOMIC DNA]</scope>
    <source>
        <strain evidence="2 3">VK10A</strain>
    </source>
</reference>
<dbReference type="EMBL" id="JBIMZQ010000004">
    <property type="protein sequence ID" value="KAL3672247.1"/>
    <property type="molecule type" value="Genomic_DNA"/>
</dbReference>
<evidence type="ECO:0000313" key="3">
    <source>
        <dbReference type="Proteomes" id="UP001632037"/>
    </source>
</evidence>
<evidence type="ECO:0000313" key="2">
    <source>
        <dbReference type="EMBL" id="KAL3672247.1"/>
    </source>
</evidence>
<evidence type="ECO:0000256" key="1">
    <source>
        <dbReference type="SAM" id="MobiDB-lite"/>
    </source>
</evidence>
<comment type="caution">
    <text evidence="2">The sequence shown here is derived from an EMBL/GenBank/DDBJ whole genome shotgun (WGS) entry which is preliminary data.</text>
</comment>
<feature type="region of interest" description="Disordered" evidence="1">
    <location>
        <begin position="93"/>
        <end position="124"/>
    </location>
</feature>
<feature type="compositionally biased region" description="Low complexity" evidence="1">
    <location>
        <begin position="107"/>
        <end position="116"/>
    </location>
</feature>
<keyword evidence="3" id="KW-1185">Reference proteome</keyword>
<sequence>MQSSTAIDQARRHKVMLSAVRTTPKPSQLPALNTSTNVTPLTSDRSQPSTSMEFLSNLEQIRIVDIQTSTRDGATLYVVEVYTLSPTASNIPTVRNSSPMGQLRPVSSTTPTTASTSEHEAPERHPDLCVHRRFSDFAQLRHEAIAVSCINAHFLCQYCRQFQTYTRFHAAQPLWFVRLVTTKKQRMKILAQFLDELVDFAQSRARRDRHCRLRQTLPKLIEDFLTE</sequence>
<dbReference type="AlphaFoldDB" id="A0ABD3G1Z6"/>
<accession>A0ABD3G1Z6</accession>
<dbReference type="Proteomes" id="UP001632037">
    <property type="component" value="Unassembled WGS sequence"/>
</dbReference>
<feature type="region of interest" description="Disordered" evidence="1">
    <location>
        <begin position="23"/>
        <end position="49"/>
    </location>
</feature>
<organism evidence="2 3">
    <name type="scientific">Phytophthora oleae</name>
    <dbReference type="NCBI Taxonomy" id="2107226"/>
    <lineage>
        <taxon>Eukaryota</taxon>
        <taxon>Sar</taxon>
        <taxon>Stramenopiles</taxon>
        <taxon>Oomycota</taxon>
        <taxon>Peronosporomycetes</taxon>
        <taxon>Peronosporales</taxon>
        <taxon>Peronosporaceae</taxon>
        <taxon>Phytophthora</taxon>
    </lineage>
</organism>